<comment type="caution">
    <text evidence="3">The sequence shown here is derived from an EMBL/GenBank/DDBJ whole genome shotgun (WGS) entry which is preliminary data.</text>
</comment>
<gene>
    <name evidence="3" type="primary">Stx2</name>
    <name evidence="3" type="ORF">BRALEP_R12476</name>
</gene>
<name>A0A7L2W1B6_9AVES</name>
<feature type="non-terminal residue" evidence="3">
    <location>
        <position position="72"/>
    </location>
</feature>
<proteinExistence type="predicted"/>
<feature type="non-terminal residue" evidence="3">
    <location>
        <position position="1"/>
    </location>
</feature>
<evidence type="ECO:0000313" key="4">
    <source>
        <dbReference type="Proteomes" id="UP000520535"/>
    </source>
</evidence>
<evidence type="ECO:0000313" key="3">
    <source>
        <dbReference type="EMBL" id="NXS64520.1"/>
    </source>
</evidence>
<dbReference type="SUPFAM" id="SSF47661">
    <property type="entry name" value="t-snare proteins"/>
    <property type="match status" value="1"/>
</dbReference>
<dbReference type="EMBL" id="VYZX01068045">
    <property type="protein sequence ID" value="NXS64520.1"/>
    <property type="molecule type" value="Genomic_DNA"/>
</dbReference>
<dbReference type="PANTHER" id="PTHR19957">
    <property type="entry name" value="SYNTAXIN"/>
    <property type="match status" value="1"/>
</dbReference>
<feature type="chain" id="PRO_5029445023" evidence="1">
    <location>
        <begin position="18"/>
        <end position="72"/>
    </location>
</feature>
<feature type="domain" description="Syntaxin N-terminal" evidence="2">
    <location>
        <begin position="19"/>
        <end position="71"/>
    </location>
</feature>
<organism evidence="3 4">
    <name type="scientific">Brachypteracias leptosomus</name>
    <name type="common">short-legged ground-roller</name>
    <dbReference type="NCBI Taxonomy" id="135165"/>
    <lineage>
        <taxon>Eukaryota</taxon>
        <taxon>Metazoa</taxon>
        <taxon>Chordata</taxon>
        <taxon>Craniata</taxon>
        <taxon>Vertebrata</taxon>
        <taxon>Euteleostomi</taxon>
        <taxon>Archelosauria</taxon>
        <taxon>Archosauria</taxon>
        <taxon>Dinosauria</taxon>
        <taxon>Saurischia</taxon>
        <taxon>Theropoda</taxon>
        <taxon>Coelurosauria</taxon>
        <taxon>Aves</taxon>
        <taxon>Neognathae</taxon>
        <taxon>Neoaves</taxon>
        <taxon>Telluraves</taxon>
        <taxon>Coraciimorphae</taxon>
        <taxon>Coraciiformes</taxon>
        <taxon>Brachypteraciidae</taxon>
        <taxon>Brachypteracias</taxon>
    </lineage>
</organism>
<dbReference type="InterPro" id="IPR010989">
    <property type="entry name" value="SNARE"/>
</dbReference>
<dbReference type="GO" id="GO:0008021">
    <property type="term" value="C:synaptic vesicle"/>
    <property type="evidence" value="ECO:0007669"/>
    <property type="project" value="TreeGrafter"/>
</dbReference>
<dbReference type="Proteomes" id="UP000520535">
    <property type="component" value="Unassembled WGS sequence"/>
</dbReference>
<evidence type="ECO:0000259" key="2">
    <source>
        <dbReference type="Pfam" id="PF00804"/>
    </source>
</evidence>
<sequence length="72" mass="8544">LTHKILVLFLAIEQSFDQGENANRTSVDVRIRKTQHSVLAHKFVEVMTEYNETQTLFRERSKDRIQRQLEIS</sequence>
<dbReference type="GO" id="GO:0048787">
    <property type="term" value="C:presynaptic active zone membrane"/>
    <property type="evidence" value="ECO:0007669"/>
    <property type="project" value="TreeGrafter"/>
</dbReference>
<dbReference type="GO" id="GO:0000149">
    <property type="term" value="F:SNARE binding"/>
    <property type="evidence" value="ECO:0007669"/>
    <property type="project" value="TreeGrafter"/>
</dbReference>
<dbReference type="OrthoDB" id="10255013at2759"/>
<dbReference type="GO" id="GO:0048278">
    <property type="term" value="P:vesicle docking"/>
    <property type="evidence" value="ECO:0007669"/>
    <property type="project" value="TreeGrafter"/>
</dbReference>
<dbReference type="InterPro" id="IPR045242">
    <property type="entry name" value="Syntaxin"/>
</dbReference>
<feature type="signal peptide" evidence="1">
    <location>
        <begin position="1"/>
        <end position="17"/>
    </location>
</feature>
<dbReference type="Gene3D" id="1.20.58.70">
    <property type="match status" value="1"/>
</dbReference>
<dbReference type="GO" id="GO:0031201">
    <property type="term" value="C:SNARE complex"/>
    <property type="evidence" value="ECO:0007669"/>
    <property type="project" value="TreeGrafter"/>
</dbReference>
<dbReference type="GO" id="GO:0005484">
    <property type="term" value="F:SNAP receptor activity"/>
    <property type="evidence" value="ECO:0007669"/>
    <property type="project" value="TreeGrafter"/>
</dbReference>
<dbReference type="GO" id="GO:0006886">
    <property type="term" value="P:intracellular protein transport"/>
    <property type="evidence" value="ECO:0007669"/>
    <property type="project" value="TreeGrafter"/>
</dbReference>
<evidence type="ECO:0000256" key="1">
    <source>
        <dbReference type="SAM" id="SignalP"/>
    </source>
</evidence>
<reference evidence="3 4" key="1">
    <citation type="submission" date="2019-09" db="EMBL/GenBank/DDBJ databases">
        <title>Bird 10,000 Genomes (B10K) Project - Family phase.</title>
        <authorList>
            <person name="Zhang G."/>
        </authorList>
    </citation>
    <scope>NUCLEOTIDE SEQUENCE [LARGE SCALE GENOMIC DNA]</scope>
    <source>
        <strain evidence="3">B10K-DU-012-52</strain>
    </source>
</reference>
<keyword evidence="4" id="KW-1185">Reference proteome</keyword>
<dbReference type="InterPro" id="IPR006011">
    <property type="entry name" value="Syntaxin_N"/>
</dbReference>
<keyword evidence="1" id="KW-0732">Signal</keyword>
<dbReference type="AlphaFoldDB" id="A0A7L2W1B6"/>
<dbReference type="PANTHER" id="PTHR19957:SF36">
    <property type="entry name" value="SYNTAXIN-2"/>
    <property type="match status" value="1"/>
</dbReference>
<accession>A0A7L2W1B6</accession>
<protein>
    <submittedName>
        <fullName evidence="3">STX2 protein</fullName>
    </submittedName>
</protein>
<dbReference type="GO" id="GO:0031629">
    <property type="term" value="P:synaptic vesicle fusion to presynaptic active zone membrane"/>
    <property type="evidence" value="ECO:0007669"/>
    <property type="project" value="TreeGrafter"/>
</dbReference>
<dbReference type="Pfam" id="PF00804">
    <property type="entry name" value="Syntaxin"/>
    <property type="match status" value="1"/>
</dbReference>